<proteinExistence type="predicted"/>
<dbReference type="Gene3D" id="2.20.25.10">
    <property type="match status" value="1"/>
</dbReference>
<dbReference type="CDD" id="cd21089">
    <property type="entry name" value="Trm112-like"/>
    <property type="match status" value="1"/>
</dbReference>
<accession>A0A7S2NVK9</accession>
<organism evidence="1">
    <name type="scientific">Leptocylindrus danicus</name>
    <dbReference type="NCBI Taxonomy" id="163516"/>
    <lineage>
        <taxon>Eukaryota</taxon>
        <taxon>Sar</taxon>
        <taxon>Stramenopiles</taxon>
        <taxon>Ochrophyta</taxon>
        <taxon>Bacillariophyta</taxon>
        <taxon>Coscinodiscophyceae</taxon>
        <taxon>Chaetocerotophycidae</taxon>
        <taxon>Leptocylindrales</taxon>
        <taxon>Leptocylindraceae</taxon>
        <taxon>Leptocylindrus</taxon>
    </lineage>
</organism>
<gene>
    <name evidence="1" type="ORF">LDAN0321_LOCUS3238</name>
</gene>
<dbReference type="GO" id="GO:0046982">
    <property type="term" value="F:protein heterodimerization activity"/>
    <property type="evidence" value="ECO:0007669"/>
    <property type="project" value="InterPro"/>
</dbReference>
<evidence type="ECO:0000313" key="1">
    <source>
        <dbReference type="EMBL" id="CAD9561820.1"/>
    </source>
</evidence>
<dbReference type="PANTHER" id="PTHR12773">
    <property type="entry name" value="UPF0315 PROTEIN-RELATED"/>
    <property type="match status" value="1"/>
</dbReference>
<dbReference type="InterPro" id="IPR039127">
    <property type="entry name" value="Trm112"/>
</dbReference>
<protein>
    <recommendedName>
        <fullName evidence="2">Multifunctional methyltransferase subunit TRM112-like protein</fullName>
    </recommendedName>
</protein>
<dbReference type="PANTHER" id="PTHR12773:SF0">
    <property type="entry name" value="MULTIFUNCTIONAL METHYLTRANSFERASE SUBUNIT TRM112-LIKE PROTEIN"/>
    <property type="match status" value="1"/>
</dbReference>
<dbReference type="EMBL" id="HBGY01005307">
    <property type="protein sequence ID" value="CAD9561820.1"/>
    <property type="molecule type" value="Transcribed_RNA"/>
</dbReference>
<dbReference type="GO" id="GO:0070476">
    <property type="term" value="P:rRNA (guanine-N7)-methylation"/>
    <property type="evidence" value="ECO:0007669"/>
    <property type="project" value="TreeGrafter"/>
</dbReference>
<sequence length="131" mass="14581">MCPTMRLLTHNTLRNNTKAAKAGFPLTITATEIRVDTNEDDIDTDFIQNILPILDWPALLQAATQMGLPPNSLPPNLTDEMVQDQAFLQALYHVLMNVHLVRGILTCPDTGREFAVTDGIVDFMLKESECV</sequence>
<reference evidence="1" key="1">
    <citation type="submission" date="2021-01" db="EMBL/GenBank/DDBJ databases">
        <authorList>
            <person name="Corre E."/>
            <person name="Pelletier E."/>
            <person name="Niang G."/>
            <person name="Scheremetjew M."/>
            <person name="Finn R."/>
            <person name="Kale V."/>
            <person name="Holt S."/>
            <person name="Cochrane G."/>
            <person name="Meng A."/>
            <person name="Brown T."/>
            <person name="Cohen L."/>
        </authorList>
    </citation>
    <scope>NUCLEOTIDE SEQUENCE</scope>
    <source>
        <strain evidence="1">B650</strain>
    </source>
</reference>
<evidence type="ECO:0008006" key="2">
    <source>
        <dbReference type="Google" id="ProtNLM"/>
    </source>
</evidence>
<dbReference type="GO" id="GO:0030488">
    <property type="term" value="P:tRNA methylation"/>
    <property type="evidence" value="ECO:0007669"/>
    <property type="project" value="TreeGrafter"/>
</dbReference>
<dbReference type="AlphaFoldDB" id="A0A7S2NVK9"/>
<name>A0A7S2NVK9_9STRA</name>